<reference evidence="1" key="1">
    <citation type="journal article" date="2015" name="Nature">
        <title>Complex archaea that bridge the gap between prokaryotes and eukaryotes.</title>
        <authorList>
            <person name="Spang A."/>
            <person name="Saw J.H."/>
            <person name="Jorgensen S.L."/>
            <person name="Zaremba-Niedzwiedzka K."/>
            <person name="Martijn J."/>
            <person name="Lind A.E."/>
            <person name="van Eijk R."/>
            <person name="Schleper C."/>
            <person name="Guy L."/>
            <person name="Ettema T.J."/>
        </authorList>
    </citation>
    <scope>NUCLEOTIDE SEQUENCE</scope>
</reference>
<gene>
    <name evidence="1" type="ORF">LCGC14_3084040</name>
</gene>
<comment type="caution">
    <text evidence="1">The sequence shown here is derived from an EMBL/GenBank/DDBJ whole genome shotgun (WGS) entry which is preliminary data.</text>
</comment>
<organism evidence="1">
    <name type="scientific">marine sediment metagenome</name>
    <dbReference type="NCBI Taxonomy" id="412755"/>
    <lineage>
        <taxon>unclassified sequences</taxon>
        <taxon>metagenomes</taxon>
        <taxon>ecological metagenomes</taxon>
    </lineage>
</organism>
<dbReference type="EMBL" id="LAZR01065960">
    <property type="protein sequence ID" value="KKK54504.1"/>
    <property type="molecule type" value="Genomic_DNA"/>
</dbReference>
<sequence>MTENKKIIIWVGGEYTLKEGETVDSVMEDFNEEVFDLELNRTKITNLEGNTLKEVIIKV</sequence>
<dbReference type="AlphaFoldDB" id="A0A0F8YK23"/>
<name>A0A0F8YK23_9ZZZZ</name>
<proteinExistence type="predicted"/>
<evidence type="ECO:0000313" key="1">
    <source>
        <dbReference type="EMBL" id="KKK54504.1"/>
    </source>
</evidence>
<accession>A0A0F8YK23</accession>
<protein>
    <submittedName>
        <fullName evidence="1">Uncharacterized protein</fullName>
    </submittedName>
</protein>